<dbReference type="Proteomes" id="UP001151234">
    <property type="component" value="Unassembled WGS sequence"/>
</dbReference>
<evidence type="ECO:0000313" key="4">
    <source>
        <dbReference type="Proteomes" id="UP001151234"/>
    </source>
</evidence>
<dbReference type="EMBL" id="JAPJZI010000001">
    <property type="protein sequence ID" value="MDA5400670.1"/>
    <property type="molecule type" value="Genomic_DNA"/>
</dbReference>
<evidence type="ECO:0000256" key="1">
    <source>
        <dbReference type="SAM" id="Phobius"/>
    </source>
</evidence>
<protein>
    <submittedName>
        <fullName evidence="3">Tripartite tricarboxylate transporter TctB family protein</fullName>
    </submittedName>
</protein>
<evidence type="ECO:0000259" key="2">
    <source>
        <dbReference type="Pfam" id="PF07331"/>
    </source>
</evidence>
<organism evidence="3 4">
    <name type="scientific">Hoeflea prorocentri</name>
    <dbReference type="NCBI Taxonomy" id="1922333"/>
    <lineage>
        <taxon>Bacteria</taxon>
        <taxon>Pseudomonadati</taxon>
        <taxon>Pseudomonadota</taxon>
        <taxon>Alphaproteobacteria</taxon>
        <taxon>Hyphomicrobiales</taxon>
        <taxon>Rhizobiaceae</taxon>
        <taxon>Hoeflea</taxon>
    </lineage>
</organism>
<proteinExistence type="predicted"/>
<feature type="transmembrane region" description="Helical" evidence="1">
    <location>
        <begin position="99"/>
        <end position="117"/>
    </location>
</feature>
<reference evidence="3" key="1">
    <citation type="submission" date="2022-11" db="EMBL/GenBank/DDBJ databases">
        <title>Draft genome sequence of Hoeflea poritis E7-10 and Hoeflea prorocentri PM5-8, separated from scleractinian coral Porites lutea and marine dinoflagellate.</title>
        <authorList>
            <person name="Zhang G."/>
            <person name="Wei Q."/>
            <person name="Cai L."/>
        </authorList>
    </citation>
    <scope>NUCLEOTIDE SEQUENCE</scope>
    <source>
        <strain evidence="3">PM5-8</strain>
    </source>
</reference>
<sequence length="175" mass="19135">MSDVTKEIANIVFCGFLILLSVVLLSDLSTIRKSPFDFLASSSVPSILCWLVLALSAILMLRSAATLIRSNQPEHFLQREDHGRATQQDDDYSGEKSRLFQLLLVALASFLYVLTIVFSLVPYAISTSFVLFSCMAVLAPVGKRNWLLIFGLSIGVGGGCAFVFTELLPLPLPGF</sequence>
<dbReference type="AlphaFoldDB" id="A0A9X3UL65"/>
<keyword evidence="1" id="KW-0812">Transmembrane</keyword>
<feature type="transmembrane region" description="Helical" evidence="1">
    <location>
        <begin position="7"/>
        <end position="26"/>
    </location>
</feature>
<keyword evidence="1" id="KW-0472">Membrane</keyword>
<keyword evidence="4" id="KW-1185">Reference proteome</keyword>
<comment type="caution">
    <text evidence="3">The sequence shown here is derived from an EMBL/GenBank/DDBJ whole genome shotgun (WGS) entry which is preliminary data.</text>
</comment>
<dbReference type="Pfam" id="PF07331">
    <property type="entry name" value="TctB"/>
    <property type="match status" value="1"/>
</dbReference>
<name>A0A9X3UL65_9HYPH</name>
<feature type="transmembrane region" description="Helical" evidence="1">
    <location>
        <begin position="123"/>
        <end position="139"/>
    </location>
</feature>
<feature type="domain" description="DUF1468" evidence="2">
    <location>
        <begin position="12"/>
        <end position="173"/>
    </location>
</feature>
<accession>A0A9X3UL65</accession>
<dbReference type="RefSeq" id="WP_267992410.1">
    <property type="nucleotide sequence ID" value="NZ_JAPJZI010000001.1"/>
</dbReference>
<evidence type="ECO:0000313" key="3">
    <source>
        <dbReference type="EMBL" id="MDA5400670.1"/>
    </source>
</evidence>
<feature type="transmembrane region" description="Helical" evidence="1">
    <location>
        <begin position="146"/>
        <end position="165"/>
    </location>
</feature>
<feature type="transmembrane region" description="Helical" evidence="1">
    <location>
        <begin position="38"/>
        <end position="61"/>
    </location>
</feature>
<keyword evidence="1" id="KW-1133">Transmembrane helix</keyword>
<dbReference type="InterPro" id="IPR009936">
    <property type="entry name" value="DUF1468"/>
</dbReference>
<gene>
    <name evidence="3" type="ORF">OQ273_19000</name>
</gene>